<evidence type="ECO:0000313" key="2">
    <source>
        <dbReference type="EMBL" id="QVI62366.1"/>
    </source>
</evidence>
<sequence length="72" mass="7617">MTDQRPTPRLARFRPADLWAAVTPVGFVLLLLGQNDATARGTGLVVGAIACFAVGVAAVAVERGRRRSVERA</sequence>
<keyword evidence="1" id="KW-1133">Transmembrane helix</keyword>
<feature type="transmembrane region" description="Helical" evidence="1">
    <location>
        <begin position="39"/>
        <end position="61"/>
    </location>
</feature>
<organism evidence="2 3">
    <name type="scientific">Cellulomonas wangleii</name>
    <dbReference type="NCBI Taxonomy" id="2816956"/>
    <lineage>
        <taxon>Bacteria</taxon>
        <taxon>Bacillati</taxon>
        <taxon>Actinomycetota</taxon>
        <taxon>Actinomycetes</taxon>
        <taxon>Micrococcales</taxon>
        <taxon>Cellulomonadaceae</taxon>
        <taxon>Cellulomonas</taxon>
    </lineage>
</organism>
<evidence type="ECO:0000256" key="1">
    <source>
        <dbReference type="SAM" id="Phobius"/>
    </source>
</evidence>
<dbReference type="EMBL" id="CP074405">
    <property type="protein sequence ID" value="QVI62366.1"/>
    <property type="molecule type" value="Genomic_DNA"/>
</dbReference>
<accession>A0ABX8D7B3</accession>
<keyword evidence="1" id="KW-0812">Transmembrane</keyword>
<protein>
    <submittedName>
        <fullName evidence="2">Uncharacterized protein</fullName>
    </submittedName>
</protein>
<reference evidence="2 3" key="1">
    <citation type="submission" date="2021-05" db="EMBL/GenBank/DDBJ databases">
        <title>Novel species in genus Cellulomonas.</title>
        <authorList>
            <person name="Zhang G."/>
        </authorList>
    </citation>
    <scope>NUCLEOTIDE SEQUENCE [LARGE SCALE GENOMIC DNA]</scope>
    <source>
        <strain evidence="3">zg-ZUI222</strain>
    </source>
</reference>
<name>A0ABX8D7B3_9CELL</name>
<dbReference type="RefSeq" id="WP_207340033.1">
    <property type="nucleotide sequence ID" value="NZ_CP074405.1"/>
</dbReference>
<evidence type="ECO:0000313" key="3">
    <source>
        <dbReference type="Proteomes" id="UP000677804"/>
    </source>
</evidence>
<keyword evidence="1" id="KW-0472">Membrane</keyword>
<proteinExistence type="predicted"/>
<keyword evidence="3" id="KW-1185">Reference proteome</keyword>
<feature type="transmembrane region" description="Helical" evidence="1">
    <location>
        <begin position="16"/>
        <end position="33"/>
    </location>
</feature>
<dbReference type="Proteomes" id="UP000677804">
    <property type="component" value="Chromosome"/>
</dbReference>
<gene>
    <name evidence="2" type="ORF">KG103_18530</name>
</gene>